<evidence type="ECO:0000313" key="1">
    <source>
        <dbReference type="EMBL" id="GHD56098.1"/>
    </source>
</evidence>
<name>A0ABQ3GUW5_9NEIS</name>
<comment type="caution">
    <text evidence="1">The sequence shown here is derived from an EMBL/GenBank/DDBJ whole genome shotgun (WGS) entry which is preliminary data.</text>
</comment>
<accession>A0ABQ3GUW5</accession>
<organism evidence="1 2">
    <name type="scientific">Jeongeupia chitinilytica</name>
    <dbReference type="NCBI Taxonomy" id="1041641"/>
    <lineage>
        <taxon>Bacteria</taxon>
        <taxon>Pseudomonadati</taxon>
        <taxon>Pseudomonadota</taxon>
        <taxon>Betaproteobacteria</taxon>
        <taxon>Neisseriales</taxon>
        <taxon>Chitinibacteraceae</taxon>
        <taxon>Jeongeupia</taxon>
    </lineage>
</organism>
<sequence>MPFGCKLFPEQRQRGNEQRVVGECGQELRAQYQEKSTVHAVIVPVRRRPVYNTFALPGALFRSVPAGGGCPETMAGWLYSRAKMGTVSAPAPARR</sequence>
<gene>
    <name evidence="1" type="ORF">GCM10007350_02550</name>
</gene>
<keyword evidence="2" id="KW-1185">Reference proteome</keyword>
<dbReference type="EMBL" id="BMYO01000001">
    <property type="protein sequence ID" value="GHD56098.1"/>
    <property type="molecule type" value="Genomic_DNA"/>
</dbReference>
<dbReference type="Proteomes" id="UP000604737">
    <property type="component" value="Unassembled WGS sequence"/>
</dbReference>
<proteinExistence type="predicted"/>
<protein>
    <submittedName>
        <fullName evidence="1">Uncharacterized protein</fullName>
    </submittedName>
</protein>
<evidence type="ECO:0000313" key="2">
    <source>
        <dbReference type="Proteomes" id="UP000604737"/>
    </source>
</evidence>
<reference evidence="2" key="1">
    <citation type="journal article" date="2019" name="Int. J. Syst. Evol. Microbiol.">
        <title>The Global Catalogue of Microorganisms (GCM) 10K type strain sequencing project: providing services to taxonomists for standard genome sequencing and annotation.</title>
        <authorList>
            <consortium name="The Broad Institute Genomics Platform"/>
            <consortium name="The Broad Institute Genome Sequencing Center for Infectious Disease"/>
            <person name="Wu L."/>
            <person name="Ma J."/>
        </authorList>
    </citation>
    <scope>NUCLEOTIDE SEQUENCE [LARGE SCALE GENOMIC DNA]</scope>
    <source>
        <strain evidence="2">KCTC 23701</strain>
    </source>
</reference>